<dbReference type="Proteomes" id="UP000028623">
    <property type="component" value="Unassembled WGS sequence"/>
</dbReference>
<dbReference type="eggNOG" id="ENOG5032SDI">
    <property type="taxonomic scope" value="Bacteria"/>
</dbReference>
<dbReference type="Pfam" id="PF12893">
    <property type="entry name" value="Lumazine_bd_2"/>
    <property type="match status" value="1"/>
</dbReference>
<organism evidence="2 3">
    <name type="scientific">Epilithonimonas lactis</name>
    <dbReference type="NCBI Taxonomy" id="421072"/>
    <lineage>
        <taxon>Bacteria</taxon>
        <taxon>Pseudomonadati</taxon>
        <taxon>Bacteroidota</taxon>
        <taxon>Flavobacteriia</taxon>
        <taxon>Flavobacteriales</taxon>
        <taxon>Weeksellaceae</taxon>
        <taxon>Chryseobacterium group</taxon>
        <taxon>Epilithonimonas</taxon>
    </lineage>
</organism>
<dbReference type="STRING" id="421072.SAMN04488097_0829"/>
<dbReference type="AlphaFoldDB" id="A0A085BG15"/>
<proteinExistence type="predicted"/>
<dbReference type="InterPro" id="IPR039437">
    <property type="entry name" value="FrzH/put_lumazine-bd"/>
</dbReference>
<comment type="caution">
    <text evidence="2">The sequence shown here is derived from an EMBL/GenBank/DDBJ whole genome shotgun (WGS) entry which is preliminary data.</text>
</comment>
<evidence type="ECO:0000313" key="2">
    <source>
        <dbReference type="EMBL" id="KFC21410.1"/>
    </source>
</evidence>
<keyword evidence="3" id="KW-1185">Reference proteome</keyword>
<dbReference type="OrthoDB" id="117186at2"/>
<name>A0A085BG15_9FLAO</name>
<feature type="chain" id="PRO_5001786901" description="Lumazine-binding" evidence="1">
    <location>
        <begin position="18"/>
        <end position="146"/>
    </location>
</feature>
<dbReference type="RefSeq" id="WP_051880003.1">
    <property type="nucleotide sequence ID" value="NZ_FOFI01000001.1"/>
</dbReference>
<gene>
    <name evidence="2" type="ORF">IO89_14615</name>
</gene>
<reference evidence="2 3" key="1">
    <citation type="submission" date="2014-07" db="EMBL/GenBank/DDBJ databases">
        <title>Epilithonimonas lactis LMG 22401 Genome.</title>
        <authorList>
            <person name="Pipes S.E."/>
            <person name="Stropko S.J."/>
        </authorList>
    </citation>
    <scope>NUCLEOTIDE SEQUENCE [LARGE SCALE GENOMIC DNA]</scope>
    <source>
        <strain evidence="2 3">LMG 24401</strain>
    </source>
</reference>
<accession>A0A085BG15</accession>
<evidence type="ECO:0000256" key="1">
    <source>
        <dbReference type="SAM" id="SignalP"/>
    </source>
</evidence>
<dbReference type="EMBL" id="JPLY01000004">
    <property type="protein sequence ID" value="KFC21410.1"/>
    <property type="molecule type" value="Genomic_DNA"/>
</dbReference>
<dbReference type="Gene3D" id="3.10.450.50">
    <property type="match status" value="1"/>
</dbReference>
<evidence type="ECO:0000313" key="3">
    <source>
        <dbReference type="Proteomes" id="UP000028623"/>
    </source>
</evidence>
<protein>
    <recommendedName>
        <fullName evidence="4">Lumazine-binding</fullName>
    </recommendedName>
</protein>
<evidence type="ECO:0008006" key="4">
    <source>
        <dbReference type="Google" id="ProtNLM"/>
    </source>
</evidence>
<dbReference type="InterPro" id="IPR032710">
    <property type="entry name" value="NTF2-like_dom_sf"/>
</dbReference>
<sequence length="146" mass="16537">MKTFSLFFLLISTFAFSQSSDELQIKASINSLFDGMKTSDSTKITNAFSKTAVLQTIAKNGEVKNENIKDFAVSISKAVKGSLDERITFSNILIDGNLASVWTPYEFYYQGKFSHCGVNSFQLVKTNNEWKIQYIIDTRRNDNCKK</sequence>
<dbReference type="SUPFAM" id="SSF54427">
    <property type="entry name" value="NTF2-like"/>
    <property type="match status" value="1"/>
</dbReference>
<feature type="signal peptide" evidence="1">
    <location>
        <begin position="1"/>
        <end position="17"/>
    </location>
</feature>
<keyword evidence="1" id="KW-0732">Signal</keyword>